<evidence type="ECO:0000256" key="4">
    <source>
        <dbReference type="ARBA" id="ARBA00022729"/>
    </source>
</evidence>
<dbReference type="InterPro" id="IPR003172">
    <property type="entry name" value="ML_dom"/>
</dbReference>
<feature type="domain" description="MD-2-related lipid-recognition" evidence="7">
    <location>
        <begin position="20"/>
        <end position="145"/>
    </location>
</feature>
<dbReference type="GO" id="GO:0032367">
    <property type="term" value="P:intracellular cholesterol transport"/>
    <property type="evidence" value="ECO:0007669"/>
    <property type="project" value="InterPro"/>
</dbReference>
<keyword evidence="3" id="KW-0964">Secreted</keyword>
<feature type="signal peptide" evidence="6">
    <location>
        <begin position="1"/>
        <end position="18"/>
    </location>
</feature>
<evidence type="ECO:0000256" key="1">
    <source>
        <dbReference type="ARBA" id="ARBA00004613"/>
    </source>
</evidence>
<evidence type="ECO:0000256" key="6">
    <source>
        <dbReference type="SAM" id="SignalP"/>
    </source>
</evidence>
<dbReference type="SMR" id="A0A219T7U5"/>
<reference evidence="8" key="1">
    <citation type="submission" date="2015-12" db="EMBL/GenBank/DDBJ databases">
        <title>Identification and expression profile analysis of antennal water-soluble protein genes in an olfactory system of Microplitis mediator.</title>
        <authorList>
            <person name="Peng Y."/>
        </authorList>
    </citation>
    <scope>NUCLEOTIDE SEQUENCE</scope>
</reference>
<comment type="similarity">
    <text evidence="2">Belongs to the NPC2 family.</text>
</comment>
<feature type="chain" id="PRO_5012126298" evidence="6">
    <location>
        <begin position="19"/>
        <end position="148"/>
    </location>
</feature>
<evidence type="ECO:0000259" key="7">
    <source>
        <dbReference type="SMART" id="SM00737"/>
    </source>
</evidence>
<dbReference type="PANTHER" id="PTHR11306:SF68">
    <property type="entry name" value="NPC INTRACELLULAR CHOLESTEROL TRANSPORTER 2"/>
    <property type="match status" value="1"/>
</dbReference>
<keyword evidence="4 6" id="KW-0732">Signal</keyword>
<evidence type="ECO:0000256" key="5">
    <source>
        <dbReference type="ARBA" id="ARBA00023157"/>
    </source>
</evidence>
<dbReference type="InterPro" id="IPR014756">
    <property type="entry name" value="Ig_E-set"/>
</dbReference>
<evidence type="ECO:0000256" key="3">
    <source>
        <dbReference type="ARBA" id="ARBA00022525"/>
    </source>
</evidence>
<dbReference type="Gene3D" id="2.60.40.770">
    <property type="match status" value="1"/>
</dbReference>
<accession>A0A219T7U5</accession>
<keyword evidence="5" id="KW-1015">Disulfide bond</keyword>
<dbReference type="Pfam" id="PF02221">
    <property type="entry name" value="E1_DerP2_DerF2"/>
    <property type="match status" value="1"/>
</dbReference>
<evidence type="ECO:0000313" key="8">
    <source>
        <dbReference type="EMBL" id="ANT46052.1"/>
    </source>
</evidence>
<dbReference type="InterPro" id="IPR039670">
    <property type="entry name" value="NPC2-like"/>
</dbReference>
<comment type="subcellular location">
    <subcellularLocation>
        <location evidence="1">Secreted</location>
    </subcellularLocation>
</comment>
<dbReference type="EMBL" id="KU342585">
    <property type="protein sequence ID" value="ANT46052.1"/>
    <property type="molecule type" value="mRNA"/>
</dbReference>
<dbReference type="AlphaFoldDB" id="A0A219T7U5"/>
<dbReference type="FunFam" id="2.60.40.770:FF:000001">
    <property type="entry name" value="NPC intracellular cholesterol transporter 2"/>
    <property type="match status" value="1"/>
</dbReference>
<evidence type="ECO:0000256" key="2">
    <source>
        <dbReference type="ARBA" id="ARBA00006370"/>
    </source>
</evidence>
<organism evidence="8">
    <name type="scientific">Microplitis mediator</name>
    <dbReference type="NCBI Taxonomy" id="375433"/>
    <lineage>
        <taxon>Eukaryota</taxon>
        <taxon>Metazoa</taxon>
        <taxon>Ecdysozoa</taxon>
        <taxon>Arthropoda</taxon>
        <taxon>Hexapoda</taxon>
        <taxon>Insecta</taxon>
        <taxon>Pterygota</taxon>
        <taxon>Neoptera</taxon>
        <taxon>Endopterygota</taxon>
        <taxon>Hymenoptera</taxon>
        <taxon>Apocrita</taxon>
        <taxon>Ichneumonoidea</taxon>
        <taxon>Braconidae</taxon>
        <taxon>Microgastrinae</taxon>
        <taxon>Microplitis</taxon>
    </lineage>
</organism>
<dbReference type="GO" id="GO:0005576">
    <property type="term" value="C:extracellular region"/>
    <property type="evidence" value="ECO:0007669"/>
    <property type="project" value="UniProtKB-SubCell"/>
</dbReference>
<dbReference type="GO" id="GO:0032934">
    <property type="term" value="F:sterol binding"/>
    <property type="evidence" value="ECO:0007669"/>
    <property type="project" value="InterPro"/>
</dbReference>
<dbReference type="InterPro" id="IPR033916">
    <property type="entry name" value="ML_Npc2-like"/>
</dbReference>
<proteinExistence type="evidence at transcript level"/>
<dbReference type="PANTHER" id="PTHR11306">
    <property type="entry name" value="NIEMANN PICK TYPE C2 PROTEIN NPC2-RELATED"/>
    <property type="match status" value="1"/>
</dbReference>
<name>A0A219T7U5_9HYME</name>
<dbReference type="SUPFAM" id="SSF81296">
    <property type="entry name" value="E set domains"/>
    <property type="match status" value="1"/>
</dbReference>
<protein>
    <submittedName>
        <fullName evidence="8">Niemann-Pick type C2 protein a</fullName>
    </submittedName>
</protein>
<dbReference type="SMART" id="SM00737">
    <property type="entry name" value="ML"/>
    <property type="match status" value="1"/>
</dbReference>
<sequence>MYRIILGLVLCLSVSTYAVIQDCGSKVGKYHNVTVSDCPSDAATCILKRGTDATITISFDVDKEVSQVKAVVHGIIGGAPLPFPFSHPDGCQTSGLTCPLTKDNGPYQYSTSLHVEKLYPKLKVGVKWELKDENEDTIVCALIPSEIK</sequence>
<gene>
    <name evidence="8" type="primary">NPC2a</name>
</gene>
<dbReference type="CDD" id="cd00916">
    <property type="entry name" value="Npc2_like"/>
    <property type="match status" value="1"/>
</dbReference>